<dbReference type="PANTHER" id="PTHR24148:SF73">
    <property type="entry name" value="HET DOMAIN PROTEIN (AFU_ORTHOLOGUE AFUA_8G01020)"/>
    <property type="match status" value="1"/>
</dbReference>
<accession>A0A8E2EGQ2</accession>
<keyword evidence="3" id="KW-1185">Reference proteome</keyword>
<dbReference type="PANTHER" id="PTHR24148">
    <property type="entry name" value="ANKYRIN REPEAT DOMAIN-CONTAINING PROTEIN 39 HOMOLOG-RELATED"/>
    <property type="match status" value="1"/>
</dbReference>
<proteinExistence type="predicted"/>
<dbReference type="AlphaFoldDB" id="A0A8E2EGQ2"/>
<protein>
    <recommendedName>
        <fullName evidence="1">Heterokaryon incompatibility domain-containing protein</fullName>
    </recommendedName>
</protein>
<evidence type="ECO:0000313" key="2">
    <source>
        <dbReference type="EMBL" id="OCK83528.1"/>
    </source>
</evidence>
<feature type="non-terminal residue" evidence="2">
    <location>
        <position position="1"/>
    </location>
</feature>
<dbReference type="Proteomes" id="UP000250266">
    <property type="component" value="Unassembled WGS sequence"/>
</dbReference>
<reference evidence="2 3" key="1">
    <citation type="journal article" date="2016" name="Nat. Commun.">
        <title>Ectomycorrhizal ecology is imprinted in the genome of the dominant symbiotic fungus Cenococcum geophilum.</title>
        <authorList>
            <consortium name="DOE Joint Genome Institute"/>
            <person name="Peter M."/>
            <person name="Kohler A."/>
            <person name="Ohm R.A."/>
            <person name="Kuo A."/>
            <person name="Krutzmann J."/>
            <person name="Morin E."/>
            <person name="Arend M."/>
            <person name="Barry K.W."/>
            <person name="Binder M."/>
            <person name="Choi C."/>
            <person name="Clum A."/>
            <person name="Copeland A."/>
            <person name="Grisel N."/>
            <person name="Haridas S."/>
            <person name="Kipfer T."/>
            <person name="LaButti K."/>
            <person name="Lindquist E."/>
            <person name="Lipzen A."/>
            <person name="Maire R."/>
            <person name="Meier B."/>
            <person name="Mihaltcheva S."/>
            <person name="Molinier V."/>
            <person name="Murat C."/>
            <person name="Poggeler S."/>
            <person name="Quandt C.A."/>
            <person name="Sperisen C."/>
            <person name="Tritt A."/>
            <person name="Tisserant E."/>
            <person name="Crous P.W."/>
            <person name="Henrissat B."/>
            <person name="Nehls U."/>
            <person name="Egli S."/>
            <person name="Spatafora J.W."/>
            <person name="Grigoriev I.V."/>
            <person name="Martin F.M."/>
        </authorList>
    </citation>
    <scope>NUCLEOTIDE SEQUENCE [LARGE SCALE GENOMIC DNA]</scope>
    <source>
        <strain evidence="2 3">CBS 459.81</strain>
    </source>
</reference>
<dbReference type="InterPro" id="IPR052895">
    <property type="entry name" value="HetReg/Transcr_Mod"/>
</dbReference>
<name>A0A8E2EGQ2_9PEZI</name>
<evidence type="ECO:0000313" key="3">
    <source>
        <dbReference type="Proteomes" id="UP000250266"/>
    </source>
</evidence>
<dbReference type="OrthoDB" id="2157530at2759"/>
<sequence>LNPNLQEIRILSILPRSKSTEIECSLERVSLVESLNYKTLSYTWGDPRNTCMIKLDHCPFSVTKNLSVALQHIRKEHKVVKIWIDAIC</sequence>
<dbReference type="Pfam" id="PF06985">
    <property type="entry name" value="HET"/>
    <property type="match status" value="1"/>
</dbReference>
<dbReference type="InterPro" id="IPR010730">
    <property type="entry name" value="HET"/>
</dbReference>
<feature type="domain" description="Heterokaryon incompatibility" evidence="1">
    <location>
        <begin position="37"/>
        <end position="88"/>
    </location>
</feature>
<evidence type="ECO:0000259" key="1">
    <source>
        <dbReference type="Pfam" id="PF06985"/>
    </source>
</evidence>
<gene>
    <name evidence="2" type="ORF">K432DRAFT_250219</name>
</gene>
<dbReference type="EMBL" id="KV744859">
    <property type="protein sequence ID" value="OCK83528.1"/>
    <property type="molecule type" value="Genomic_DNA"/>
</dbReference>
<feature type="non-terminal residue" evidence="2">
    <location>
        <position position="88"/>
    </location>
</feature>
<organism evidence="2 3">
    <name type="scientific">Lepidopterella palustris CBS 459.81</name>
    <dbReference type="NCBI Taxonomy" id="1314670"/>
    <lineage>
        <taxon>Eukaryota</taxon>
        <taxon>Fungi</taxon>
        <taxon>Dikarya</taxon>
        <taxon>Ascomycota</taxon>
        <taxon>Pezizomycotina</taxon>
        <taxon>Dothideomycetes</taxon>
        <taxon>Pleosporomycetidae</taxon>
        <taxon>Mytilinidiales</taxon>
        <taxon>Argynnaceae</taxon>
        <taxon>Lepidopterella</taxon>
    </lineage>
</organism>